<sequence length="421" mass="44660">MTTPQVENATSTDNPATSVAAEEPKRNRGIDLARGIAMFGMFAVHVGPPADDGSIVGEVMQAAQGRSSILFATLAGVSLALMTGGSAIRTGRDHRKALRRILIRAALLIALGTGLVAYGTPVAVILAYYGVFFVFTIPFLRMRPRTLLLAAAGMAVIGPMIVLLTRGSMTVSDVLMRIDSLDPIDRLSSEGITKLILTGVYPTITWLPFLLVGVAIARFGINRLRAGLLAAAGVALMVVGYAGAALATLVIPATDTDGLVESWKNLEASAKDQTVDLSMLDPAVLDKFTPGWRGLFGADPHSGTFFEIVGGIGTALLVLGIAVWLSTRFPRLTWPVAAVGAMSLTIYTAHVIAINCLGSDASTPAGWILVAFIGASMVFATCWLRVFDRGPLERVMHQASVVRLRRRPVGKRDESEPPKLL</sequence>
<dbReference type="Pfam" id="PF04235">
    <property type="entry name" value="DUF418"/>
    <property type="match status" value="1"/>
</dbReference>
<feature type="transmembrane region" description="Helical" evidence="2">
    <location>
        <begin position="32"/>
        <end position="48"/>
    </location>
</feature>
<feature type="transmembrane region" description="Helical" evidence="2">
    <location>
        <begin position="101"/>
        <end position="118"/>
    </location>
</feature>
<evidence type="ECO:0000256" key="2">
    <source>
        <dbReference type="SAM" id="Phobius"/>
    </source>
</evidence>
<dbReference type="PANTHER" id="PTHR30590:SF3">
    <property type="entry name" value="HYPOTHETICAL MEMBRANE SPANNING PROTEIN"/>
    <property type="match status" value="1"/>
</dbReference>
<proteinExistence type="predicted"/>
<feature type="transmembrane region" description="Helical" evidence="2">
    <location>
        <begin position="124"/>
        <end position="140"/>
    </location>
</feature>
<dbReference type="RefSeq" id="WP_253660497.1">
    <property type="nucleotide sequence ID" value="NZ_BAAAJQ010000001.1"/>
</dbReference>
<feature type="transmembrane region" description="Helical" evidence="2">
    <location>
        <begin position="305"/>
        <end position="325"/>
    </location>
</feature>
<accession>A0ABT1HCY9</accession>
<organism evidence="5 6">
    <name type="scientific">Williamsia maris</name>
    <dbReference type="NCBI Taxonomy" id="72806"/>
    <lineage>
        <taxon>Bacteria</taxon>
        <taxon>Bacillati</taxon>
        <taxon>Actinomycetota</taxon>
        <taxon>Actinomycetes</taxon>
        <taxon>Mycobacteriales</taxon>
        <taxon>Nocardiaceae</taxon>
        <taxon>Williamsia</taxon>
    </lineage>
</organism>
<feature type="transmembrane region" description="Helical" evidence="2">
    <location>
        <begin position="195"/>
        <end position="216"/>
    </location>
</feature>
<gene>
    <name evidence="5" type="ORF">LX13_001340</name>
</gene>
<feature type="transmembrane region" description="Helical" evidence="2">
    <location>
        <begin position="228"/>
        <end position="251"/>
    </location>
</feature>
<dbReference type="PANTHER" id="PTHR30590">
    <property type="entry name" value="INNER MEMBRANE PROTEIN"/>
    <property type="match status" value="1"/>
</dbReference>
<feature type="domain" description="DUF418" evidence="3">
    <location>
        <begin position="310"/>
        <end position="400"/>
    </location>
</feature>
<protein>
    <submittedName>
        <fullName evidence="5">Membrane protein YeiB</fullName>
    </submittedName>
</protein>
<evidence type="ECO:0000256" key="1">
    <source>
        <dbReference type="SAM" id="MobiDB-lite"/>
    </source>
</evidence>
<dbReference type="Proteomes" id="UP001206895">
    <property type="component" value="Unassembled WGS sequence"/>
</dbReference>
<feature type="transmembrane region" description="Helical" evidence="2">
    <location>
        <begin position="332"/>
        <end position="353"/>
    </location>
</feature>
<comment type="caution">
    <text evidence="5">The sequence shown here is derived from an EMBL/GenBank/DDBJ whole genome shotgun (WGS) entry which is preliminary data.</text>
</comment>
<reference evidence="5 6" key="1">
    <citation type="submission" date="2022-06" db="EMBL/GenBank/DDBJ databases">
        <title>Genomic Encyclopedia of Archaeal and Bacterial Type Strains, Phase II (KMG-II): from individual species to whole genera.</title>
        <authorList>
            <person name="Goeker M."/>
        </authorList>
    </citation>
    <scope>NUCLEOTIDE SEQUENCE [LARGE SCALE GENOMIC DNA]</scope>
    <source>
        <strain evidence="5 6">DSM 44693</strain>
    </source>
</reference>
<feature type="compositionally biased region" description="Polar residues" evidence="1">
    <location>
        <begin position="1"/>
        <end position="17"/>
    </location>
</feature>
<evidence type="ECO:0000313" key="6">
    <source>
        <dbReference type="Proteomes" id="UP001206895"/>
    </source>
</evidence>
<evidence type="ECO:0000259" key="3">
    <source>
        <dbReference type="Pfam" id="PF04235"/>
    </source>
</evidence>
<feature type="region of interest" description="Disordered" evidence="1">
    <location>
        <begin position="1"/>
        <end position="24"/>
    </location>
</feature>
<keyword evidence="2" id="KW-1133">Transmembrane helix</keyword>
<dbReference type="InterPro" id="IPR007349">
    <property type="entry name" value="DUF418"/>
</dbReference>
<feature type="transmembrane region" description="Helical" evidence="2">
    <location>
        <begin position="365"/>
        <end position="387"/>
    </location>
</feature>
<dbReference type="InterPro" id="IPR012429">
    <property type="entry name" value="HGSNAT_cat"/>
</dbReference>
<evidence type="ECO:0000259" key="4">
    <source>
        <dbReference type="Pfam" id="PF07786"/>
    </source>
</evidence>
<keyword evidence="2" id="KW-0812">Transmembrane</keyword>
<dbReference type="EMBL" id="JAMTCJ010000001">
    <property type="protein sequence ID" value="MCP2175533.1"/>
    <property type="molecule type" value="Genomic_DNA"/>
</dbReference>
<name>A0ABT1HCY9_9NOCA</name>
<dbReference type="InterPro" id="IPR052529">
    <property type="entry name" value="Bact_Transport_Assoc"/>
</dbReference>
<feature type="transmembrane region" description="Helical" evidence="2">
    <location>
        <begin position="147"/>
        <end position="165"/>
    </location>
</feature>
<dbReference type="Pfam" id="PF07786">
    <property type="entry name" value="HGSNAT_cat"/>
    <property type="match status" value="1"/>
</dbReference>
<feature type="transmembrane region" description="Helical" evidence="2">
    <location>
        <begin position="68"/>
        <end position="89"/>
    </location>
</feature>
<keyword evidence="2" id="KW-0472">Membrane</keyword>
<feature type="domain" description="Heparan-alpha-glucosaminide N-acetyltransferase catalytic" evidence="4">
    <location>
        <begin position="27"/>
        <end position="224"/>
    </location>
</feature>
<evidence type="ECO:0000313" key="5">
    <source>
        <dbReference type="EMBL" id="MCP2175533.1"/>
    </source>
</evidence>
<keyword evidence="6" id="KW-1185">Reference proteome</keyword>